<feature type="compositionally biased region" description="Acidic residues" evidence="1">
    <location>
        <begin position="143"/>
        <end position="169"/>
    </location>
</feature>
<dbReference type="InterPro" id="IPR036034">
    <property type="entry name" value="PDZ_sf"/>
</dbReference>
<dbReference type="CDD" id="cd00136">
    <property type="entry name" value="PDZ_canonical"/>
    <property type="match status" value="1"/>
</dbReference>
<name>A0A7S4IXU6_9EUKA</name>
<proteinExistence type="predicted"/>
<dbReference type="AlphaFoldDB" id="A0A7S4IXU6"/>
<evidence type="ECO:0000259" key="2">
    <source>
        <dbReference type="PROSITE" id="PS50106"/>
    </source>
</evidence>
<accession>A0A7S4IXU6</accession>
<evidence type="ECO:0000313" key="3">
    <source>
        <dbReference type="EMBL" id="CAE2242997.1"/>
    </source>
</evidence>
<reference evidence="3" key="1">
    <citation type="submission" date="2021-01" db="EMBL/GenBank/DDBJ databases">
        <authorList>
            <person name="Corre E."/>
            <person name="Pelletier E."/>
            <person name="Niang G."/>
            <person name="Scheremetjew M."/>
            <person name="Finn R."/>
            <person name="Kale V."/>
            <person name="Holt S."/>
            <person name="Cochrane G."/>
            <person name="Meng A."/>
            <person name="Brown T."/>
            <person name="Cohen L."/>
        </authorList>
    </citation>
    <scope>NUCLEOTIDE SEQUENCE</scope>
    <source>
        <strain evidence="3">UIO037</strain>
    </source>
</reference>
<dbReference type="PROSITE" id="PS50106">
    <property type="entry name" value="PDZ"/>
    <property type="match status" value="1"/>
</dbReference>
<feature type="compositionally biased region" description="Basic and acidic residues" evidence="1">
    <location>
        <begin position="130"/>
        <end position="142"/>
    </location>
</feature>
<organism evidence="3">
    <name type="scientific">Prymnesium polylepis</name>
    <dbReference type="NCBI Taxonomy" id="72548"/>
    <lineage>
        <taxon>Eukaryota</taxon>
        <taxon>Haptista</taxon>
        <taxon>Haptophyta</taxon>
        <taxon>Prymnesiophyceae</taxon>
        <taxon>Prymnesiales</taxon>
        <taxon>Prymnesiaceae</taxon>
        <taxon>Prymnesium</taxon>
    </lineage>
</organism>
<sequence>MRSWSPTARRNPRLIYQVDAHRPHREAYDEENIVEVEIYKWGSKERVGVALSGKNRWPRVVNISDNGLARGRMRVNDLIMSINGTEVFQEEVANRILRETVGRISIRIFRRNMPNFRDDLTEVAISFSSRDVDEPSRDVGREDEGDDADDIVLDDSDEGDAQEEEEEETGSSPAPSNHSRS</sequence>
<dbReference type="InterPro" id="IPR001478">
    <property type="entry name" value="PDZ"/>
</dbReference>
<feature type="region of interest" description="Disordered" evidence="1">
    <location>
        <begin position="130"/>
        <end position="181"/>
    </location>
</feature>
<protein>
    <recommendedName>
        <fullName evidence="2">PDZ domain-containing protein</fullName>
    </recommendedName>
</protein>
<evidence type="ECO:0000256" key="1">
    <source>
        <dbReference type="SAM" id="MobiDB-lite"/>
    </source>
</evidence>
<dbReference type="Gene3D" id="2.30.42.10">
    <property type="match status" value="1"/>
</dbReference>
<feature type="compositionally biased region" description="Low complexity" evidence="1">
    <location>
        <begin position="170"/>
        <end position="181"/>
    </location>
</feature>
<dbReference type="SUPFAM" id="SSF50156">
    <property type="entry name" value="PDZ domain-like"/>
    <property type="match status" value="1"/>
</dbReference>
<dbReference type="EMBL" id="HBKO01029241">
    <property type="protein sequence ID" value="CAE2242997.1"/>
    <property type="molecule type" value="Transcribed_RNA"/>
</dbReference>
<feature type="domain" description="PDZ" evidence="2">
    <location>
        <begin position="35"/>
        <end position="112"/>
    </location>
</feature>
<gene>
    <name evidence="3" type="ORF">CPOL0286_LOCUS13309</name>
</gene>